<protein>
    <submittedName>
        <fullName evidence="1">Uncharacterized protein</fullName>
    </submittedName>
</protein>
<dbReference type="EMBL" id="QGMZ01000015">
    <property type="protein sequence ID" value="PWR74836.1"/>
    <property type="molecule type" value="Genomic_DNA"/>
</dbReference>
<gene>
    <name evidence="1" type="ORF">DLD82_08030</name>
</gene>
<organism evidence="1 2">
    <name type="scientific">Methanospirillum stamsii</name>
    <dbReference type="NCBI Taxonomy" id="1277351"/>
    <lineage>
        <taxon>Archaea</taxon>
        <taxon>Methanobacteriati</taxon>
        <taxon>Methanobacteriota</taxon>
        <taxon>Stenosarchaea group</taxon>
        <taxon>Methanomicrobia</taxon>
        <taxon>Methanomicrobiales</taxon>
        <taxon>Methanospirillaceae</taxon>
        <taxon>Methanospirillum</taxon>
    </lineage>
</organism>
<evidence type="ECO:0000313" key="1">
    <source>
        <dbReference type="EMBL" id="PWR74836.1"/>
    </source>
</evidence>
<accession>A0A2V2NB35</accession>
<dbReference type="Proteomes" id="UP000245934">
    <property type="component" value="Unassembled WGS sequence"/>
</dbReference>
<comment type="caution">
    <text evidence="1">The sequence shown here is derived from an EMBL/GenBank/DDBJ whole genome shotgun (WGS) entry which is preliminary data.</text>
</comment>
<dbReference type="GeneID" id="97610550"/>
<proteinExistence type="predicted"/>
<dbReference type="RefSeq" id="WP_109940599.1">
    <property type="nucleotide sequence ID" value="NZ_CP176366.1"/>
</dbReference>
<dbReference type="AlphaFoldDB" id="A0A2V2NB35"/>
<evidence type="ECO:0000313" key="2">
    <source>
        <dbReference type="Proteomes" id="UP000245934"/>
    </source>
</evidence>
<sequence>MTLLSEVREIKGSLELVPASTVWRKVEENPGKFSVLYNLFTAHPFGRRNQIVSRELKKSGWVRLGSRNSVPLWGESDAE</sequence>
<keyword evidence="2" id="KW-1185">Reference proteome</keyword>
<name>A0A2V2NB35_9EURY</name>
<reference evidence="1 2" key="1">
    <citation type="submission" date="2018-05" db="EMBL/GenBank/DDBJ databases">
        <title>Draft genome of Methanospirillum stamsii Pt1.</title>
        <authorList>
            <person name="Dueholm M.S."/>
            <person name="Nielsen P.H."/>
            <person name="Bakmann L.F."/>
            <person name="Otzen D.E."/>
        </authorList>
    </citation>
    <scope>NUCLEOTIDE SEQUENCE [LARGE SCALE GENOMIC DNA]</scope>
    <source>
        <strain evidence="1 2">Pt1</strain>
    </source>
</reference>